<dbReference type="EMBL" id="RAPE01000002">
    <property type="protein sequence ID" value="RKF14891.1"/>
    <property type="molecule type" value="Genomic_DNA"/>
</dbReference>
<dbReference type="AlphaFoldDB" id="A0A3A8AXP4"/>
<dbReference type="Proteomes" id="UP000281128">
    <property type="component" value="Unassembled WGS sequence"/>
</dbReference>
<keyword evidence="2" id="KW-1185">Reference proteome</keyword>
<reference evidence="1 2" key="1">
    <citation type="submission" date="2018-09" db="EMBL/GenBank/DDBJ databases">
        <title>Roseovarius spongiae sp. nov., isolated from a marine sponge.</title>
        <authorList>
            <person name="Zhuang L."/>
            <person name="Luo L."/>
        </authorList>
    </citation>
    <scope>NUCLEOTIDE SEQUENCE [LARGE SCALE GENOMIC DNA]</scope>
    <source>
        <strain evidence="1 2">HN-E21</strain>
    </source>
</reference>
<organism evidence="1 2">
    <name type="scientific">Roseovarius spongiae</name>
    <dbReference type="NCBI Taxonomy" id="2320272"/>
    <lineage>
        <taxon>Bacteria</taxon>
        <taxon>Pseudomonadati</taxon>
        <taxon>Pseudomonadota</taxon>
        <taxon>Alphaproteobacteria</taxon>
        <taxon>Rhodobacterales</taxon>
        <taxon>Roseobacteraceae</taxon>
        <taxon>Roseovarius</taxon>
    </lineage>
</organism>
<name>A0A3A8AXP4_9RHOB</name>
<dbReference type="OrthoDB" id="1907165at2"/>
<evidence type="ECO:0008006" key="3">
    <source>
        <dbReference type="Google" id="ProtNLM"/>
    </source>
</evidence>
<sequence>MTAEIIRLSEDQRDFYVPDFQVFMFGTVPPMDADPDSTAYPSGAVRDVVEVKYEDGLEQIDGFTLVVNNWDAERNQPIYYGHYATVASDAHPDFFEPGQELLVSMGYHGNLNHMVLGMVTSVDVQFSESGHSKIVVSGLNVLDRLRDRQYTWSWPEDGSVGVRDSDMAETLSRPAEPDNNKPGFGMPVRVSDAARDEEPVHDHIFMNGQYPIVFLMQRARALGYHVVLEEDYDDEGNPTRVIRFGPPDEAAREVSYVLEWGKSLASFHPTYANSQMIWSAKVCGWDRNAKERIEVTKTIEDIPAAERPNADLIGVARAANREEVIIDPPAQTQQEAERRAIDALKGSYQTLVTATASCVGLPHLRAGQTVHILGVGRHFEGAYNVLTTSHVINDQGYRTSFTAHRINPIPQGAASGAGGGT</sequence>
<proteinExistence type="predicted"/>
<accession>A0A3A8AXP4</accession>
<gene>
    <name evidence="1" type="ORF">D6850_08445</name>
</gene>
<dbReference type="RefSeq" id="WP_121165814.1">
    <property type="nucleotide sequence ID" value="NZ_RAPE01000002.1"/>
</dbReference>
<evidence type="ECO:0000313" key="1">
    <source>
        <dbReference type="EMBL" id="RKF14891.1"/>
    </source>
</evidence>
<comment type="caution">
    <text evidence="1">The sequence shown here is derived from an EMBL/GenBank/DDBJ whole genome shotgun (WGS) entry which is preliminary data.</text>
</comment>
<evidence type="ECO:0000313" key="2">
    <source>
        <dbReference type="Proteomes" id="UP000281128"/>
    </source>
</evidence>
<protein>
    <recommendedName>
        <fullName evidence="3">Phage late control D family protein</fullName>
    </recommendedName>
</protein>